<dbReference type="Pfam" id="PF01183">
    <property type="entry name" value="Glyco_hydro_25"/>
    <property type="match status" value="1"/>
</dbReference>
<evidence type="ECO:0000313" key="4">
    <source>
        <dbReference type="EMBL" id="KFI95626.1"/>
    </source>
</evidence>
<dbReference type="PROSITE" id="PS51904">
    <property type="entry name" value="GLYCOSYL_HYDROL_F25_2"/>
    <property type="match status" value="1"/>
</dbReference>
<dbReference type="STRING" id="158787.BSCA_0658"/>
<dbReference type="Gene3D" id="3.20.20.80">
    <property type="entry name" value="Glycosidases"/>
    <property type="match status" value="1"/>
</dbReference>
<dbReference type="CDD" id="cd06414">
    <property type="entry name" value="GH25_LytC-like"/>
    <property type="match status" value="1"/>
</dbReference>
<organism evidence="4 5">
    <name type="scientific">Bifidobacterium scardovii</name>
    <dbReference type="NCBI Taxonomy" id="158787"/>
    <lineage>
        <taxon>Bacteria</taxon>
        <taxon>Bacillati</taxon>
        <taxon>Actinomycetota</taxon>
        <taxon>Actinomycetes</taxon>
        <taxon>Bifidobacteriales</taxon>
        <taxon>Bifidobacteriaceae</taxon>
        <taxon>Bifidobacterium</taxon>
    </lineage>
</organism>
<dbReference type="PANTHER" id="PTHR34135:SF2">
    <property type="entry name" value="LYSOZYME"/>
    <property type="match status" value="1"/>
</dbReference>
<accession>A0A087DJC6</accession>
<comment type="caution">
    <text evidence="4">The sequence shown here is derived from an EMBL/GenBank/DDBJ whole genome shotgun (WGS) entry which is preliminary data.</text>
</comment>
<protein>
    <submittedName>
        <fullName evidence="4">Glycosyl hydrolase family 25</fullName>
    </submittedName>
</protein>
<evidence type="ECO:0000256" key="1">
    <source>
        <dbReference type="ARBA" id="ARBA00010646"/>
    </source>
</evidence>
<evidence type="ECO:0000313" key="5">
    <source>
        <dbReference type="Proteomes" id="UP000029033"/>
    </source>
</evidence>
<dbReference type="PANTHER" id="PTHR34135">
    <property type="entry name" value="LYSOZYME"/>
    <property type="match status" value="1"/>
</dbReference>
<name>A0A087DJC6_9BIFI</name>
<gene>
    <name evidence="4" type="ORF">BSCA_0658</name>
</gene>
<dbReference type="GO" id="GO:0016052">
    <property type="term" value="P:carbohydrate catabolic process"/>
    <property type="evidence" value="ECO:0007669"/>
    <property type="project" value="TreeGrafter"/>
</dbReference>
<sequence>MPVPFKSLIAGIVSVAVTGLLTAAPAIALTDATVDTGTATMSAGRRDRSGVVQLADQTAASDDAMPENPEAKLPSQVSEAIGDDATVVAQRLAVSVDGEIKDIETGASVTDPSLVGTVDTPADPLTKTDGQSFIPVEAAAVKDAVAANGGDVNAKPQDTEMPDAQAQEERSQDAVDESVGGSGQAGSPLDGDSAGEGVAGALDHAAVSGSASQSAYRESANPIVRVVALQNKNGAYWGTYNGTPAFFQGNGHLFAQQARGVIDVSEHNGDVDWKLVKDSGVEGAIIRLGYGVDNVDKKARRNINECRRLGIPFGIYWYSYAYDASYAAEEGDSLSGTMRDLGVSNGDLAYPAYYDLERWTWAGHKPPTSPNVYEGIVNNWYSRMKANGYTNLSVYSYTDYLNGPLDSASIHVKVSWIAQYNDRMTFENLSSNFRGWQYSSQGSVKGIPGRVDLNAFGYGEYEATIQMTWVVREEDVAIGAAVGYFSDNLEYKWQSYDLSAKKWKKITDWNGSNWASWRDNKGDYWLHLEVRDSLTKALVGSSTIAFAYHPGTTRNTGTYSGWEGNRVLLGESSNNPHARYEMKIYDVSRKRWVKGFKGQWAYWAPQKGIYWTHYEVYTSDNRLADTKTYAFGVS</sequence>
<dbReference type="GO" id="GO:0016998">
    <property type="term" value="P:cell wall macromolecule catabolic process"/>
    <property type="evidence" value="ECO:0007669"/>
    <property type="project" value="InterPro"/>
</dbReference>
<dbReference type="GO" id="GO:0003796">
    <property type="term" value="F:lysozyme activity"/>
    <property type="evidence" value="ECO:0007669"/>
    <property type="project" value="InterPro"/>
</dbReference>
<feature type="region of interest" description="Disordered" evidence="2">
    <location>
        <begin position="149"/>
        <end position="197"/>
    </location>
</feature>
<dbReference type="InterPro" id="IPR002053">
    <property type="entry name" value="Glyco_hydro_25"/>
</dbReference>
<comment type="similarity">
    <text evidence="1">Belongs to the glycosyl hydrolase 25 family.</text>
</comment>
<dbReference type="EMBL" id="JGZO01000002">
    <property type="protein sequence ID" value="KFI95626.1"/>
    <property type="molecule type" value="Genomic_DNA"/>
</dbReference>
<dbReference type="Proteomes" id="UP000029033">
    <property type="component" value="Unassembled WGS sequence"/>
</dbReference>
<dbReference type="eggNOG" id="COG3757">
    <property type="taxonomic scope" value="Bacteria"/>
</dbReference>
<dbReference type="GO" id="GO:0009253">
    <property type="term" value="P:peptidoglycan catabolic process"/>
    <property type="evidence" value="ECO:0007669"/>
    <property type="project" value="InterPro"/>
</dbReference>
<keyword evidence="4" id="KW-0378">Hydrolase</keyword>
<keyword evidence="3" id="KW-0732">Signal</keyword>
<proteinExistence type="inferred from homology"/>
<dbReference type="InterPro" id="IPR017853">
    <property type="entry name" value="GH"/>
</dbReference>
<dbReference type="RefSeq" id="WP_033519803.1">
    <property type="nucleotide sequence ID" value="NZ_CAUPKV010000047.1"/>
</dbReference>
<feature type="chain" id="PRO_5001820129" evidence="3">
    <location>
        <begin position="29"/>
        <end position="634"/>
    </location>
</feature>
<dbReference type="AlphaFoldDB" id="A0A087DJC6"/>
<evidence type="ECO:0000256" key="3">
    <source>
        <dbReference type="SAM" id="SignalP"/>
    </source>
</evidence>
<feature type="signal peptide" evidence="3">
    <location>
        <begin position="1"/>
        <end position="28"/>
    </location>
</feature>
<dbReference type="SUPFAM" id="SSF51445">
    <property type="entry name" value="(Trans)glycosidases"/>
    <property type="match status" value="1"/>
</dbReference>
<reference evidence="4 5" key="1">
    <citation type="submission" date="2014-03" db="EMBL/GenBank/DDBJ databases">
        <title>Genomics of Bifidobacteria.</title>
        <authorList>
            <person name="Ventura M."/>
            <person name="Milani C."/>
            <person name="Lugli G.A."/>
        </authorList>
    </citation>
    <scope>NUCLEOTIDE SEQUENCE [LARGE SCALE GENOMIC DNA]</scope>
    <source>
        <strain evidence="4 5">LMG 21589</strain>
    </source>
</reference>
<evidence type="ECO:0000256" key="2">
    <source>
        <dbReference type="SAM" id="MobiDB-lite"/>
    </source>
</evidence>
<dbReference type="GeneID" id="85166796"/>
<dbReference type="OrthoDB" id="287365at2"/>
<keyword evidence="5" id="KW-1185">Reference proteome</keyword>